<evidence type="ECO:0000256" key="9">
    <source>
        <dbReference type="ARBA" id="ARBA00023012"/>
    </source>
</evidence>
<dbReference type="Gene3D" id="3.30.565.10">
    <property type="entry name" value="Histidine kinase-like ATPase, C-terminal domain"/>
    <property type="match status" value="1"/>
</dbReference>
<proteinExistence type="predicted"/>
<feature type="domain" description="HAMP" evidence="12">
    <location>
        <begin position="207"/>
        <end position="259"/>
    </location>
</feature>
<dbReference type="SUPFAM" id="SSF55874">
    <property type="entry name" value="ATPase domain of HSP90 chaperone/DNA topoisomerase II/histidine kinase"/>
    <property type="match status" value="1"/>
</dbReference>
<dbReference type="InterPro" id="IPR003594">
    <property type="entry name" value="HATPase_dom"/>
</dbReference>
<accession>A0ABM7X6G8</accession>
<dbReference type="InterPro" id="IPR004358">
    <property type="entry name" value="Sig_transdc_His_kin-like_C"/>
</dbReference>
<evidence type="ECO:0000256" key="3">
    <source>
        <dbReference type="ARBA" id="ARBA00012438"/>
    </source>
</evidence>
<dbReference type="Gene3D" id="6.10.340.10">
    <property type="match status" value="1"/>
</dbReference>
<keyword evidence="10" id="KW-0472">Membrane</keyword>
<dbReference type="Pfam" id="PF00672">
    <property type="entry name" value="HAMP"/>
    <property type="match status" value="1"/>
</dbReference>
<evidence type="ECO:0000256" key="7">
    <source>
        <dbReference type="ARBA" id="ARBA00022777"/>
    </source>
</evidence>
<dbReference type="PROSITE" id="PS50109">
    <property type="entry name" value="HIS_KIN"/>
    <property type="match status" value="1"/>
</dbReference>
<keyword evidence="14" id="KW-1185">Reference proteome</keyword>
<feature type="transmembrane region" description="Helical" evidence="10">
    <location>
        <begin position="182"/>
        <end position="204"/>
    </location>
</feature>
<dbReference type="SUPFAM" id="SSF158472">
    <property type="entry name" value="HAMP domain-like"/>
    <property type="match status" value="1"/>
</dbReference>
<comment type="catalytic activity">
    <reaction evidence="1">
        <text>ATP + protein L-histidine = ADP + protein N-phospho-L-histidine.</text>
        <dbReference type="EC" id="2.7.13.3"/>
    </reaction>
</comment>
<feature type="transmembrane region" description="Helical" evidence="10">
    <location>
        <begin position="20"/>
        <end position="44"/>
    </location>
</feature>
<dbReference type="GO" id="GO:0016301">
    <property type="term" value="F:kinase activity"/>
    <property type="evidence" value="ECO:0007669"/>
    <property type="project" value="UniProtKB-KW"/>
</dbReference>
<dbReference type="CDD" id="cd00082">
    <property type="entry name" value="HisKA"/>
    <property type="match status" value="1"/>
</dbReference>
<protein>
    <recommendedName>
        <fullName evidence="3">histidine kinase</fullName>
        <ecNumber evidence="3">2.7.13.3</ecNumber>
    </recommendedName>
</protein>
<evidence type="ECO:0000259" key="11">
    <source>
        <dbReference type="PROSITE" id="PS50109"/>
    </source>
</evidence>
<dbReference type="SUPFAM" id="SSF47384">
    <property type="entry name" value="Homodimeric domain of signal transducing histidine kinase"/>
    <property type="match status" value="1"/>
</dbReference>
<evidence type="ECO:0000256" key="4">
    <source>
        <dbReference type="ARBA" id="ARBA00022553"/>
    </source>
</evidence>
<dbReference type="Proteomes" id="UP001162734">
    <property type="component" value="Chromosome"/>
</dbReference>
<dbReference type="SMART" id="SM00387">
    <property type="entry name" value="HATPase_c"/>
    <property type="match status" value="1"/>
</dbReference>
<dbReference type="CDD" id="cd06225">
    <property type="entry name" value="HAMP"/>
    <property type="match status" value="1"/>
</dbReference>
<dbReference type="SMART" id="SM00304">
    <property type="entry name" value="HAMP"/>
    <property type="match status" value="1"/>
</dbReference>
<dbReference type="InterPro" id="IPR003661">
    <property type="entry name" value="HisK_dim/P_dom"/>
</dbReference>
<dbReference type="EMBL" id="AP025592">
    <property type="protein sequence ID" value="BDG07416.1"/>
    <property type="molecule type" value="Genomic_DNA"/>
</dbReference>
<dbReference type="InterPro" id="IPR003660">
    <property type="entry name" value="HAMP_dom"/>
</dbReference>
<sequence>MMPFLRQLWRSLASSLRARILLPTAVLFAVVLAAMVVAAVQVYGADMERGLHDRAEFFAGMITSGVTNVMLQGTPEQLPEMLAMVARHRADLETVSVIRGDGEVRVSSEGSLVGTRPWGDLRKISGISVFAAPGGNEGQYAVLQPIPNAEACAGCHGAESHVNGWLDLRFTRAPALQLKAKLGHTLAFSATVAFVVLLAIAWWLQGRESIAPLRRLVGAMRQAESGDLAVRADNGRPDELGVAARGFDAMLAALRRSQAELEAFYRERMVRADRFAAVGELATGLAHEIKNPLAGLSGALELLAEDLAASPRQAEMVGEMRHQVARLGHTMESLLSFARPPKARLRTTDVNATLEKVLFLIRQQRKAASIDVRPELGPGLPAVLADPNQLEQVFLNLCLNACQAMNGEGALTVRSFLSEERVTVEIADTGPGIPADLRPHLFKPFFTTKREGNGLGLAISARIVAEHGGNIGYRCPPGGGTVFAITLQQARPGQGPERATEHAA</sequence>
<keyword evidence="10" id="KW-0812">Transmembrane</keyword>
<name>A0ABM7X6G8_9BACT</name>
<organism evidence="13 14">
    <name type="scientific">Anaeromyxobacter paludicola</name>
    <dbReference type="NCBI Taxonomy" id="2918171"/>
    <lineage>
        <taxon>Bacteria</taxon>
        <taxon>Pseudomonadati</taxon>
        <taxon>Myxococcota</taxon>
        <taxon>Myxococcia</taxon>
        <taxon>Myxococcales</taxon>
        <taxon>Cystobacterineae</taxon>
        <taxon>Anaeromyxobacteraceae</taxon>
        <taxon>Anaeromyxobacter</taxon>
    </lineage>
</organism>
<dbReference type="InterPro" id="IPR005467">
    <property type="entry name" value="His_kinase_dom"/>
</dbReference>
<evidence type="ECO:0000313" key="14">
    <source>
        <dbReference type="Proteomes" id="UP001162734"/>
    </source>
</evidence>
<feature type="domain" description="Histidine kinase" evidence="11">
    <location>
        <begin position="284"/>
        <end position="491"/>
    </location>
</feature>
<evidence type="ECO:0000256" key="10">
    <source>
        <dbReference type="SAM" id="Phobius"/>
    </source>
</evidence>
<keyword evidence="7 13" id="KW-0418">Kinase</keyword>
<dbReference type="PRINTS" id="PR00344">
    <property type="entry name" value="BCTRLSENSOR"/>
</dbReference>
<keyword evidence="6" id="KW-0547">Nucleotide-binding</keyword>
<dbReference type="RefSeq" id="WP_248344145.1">
    <property type="nucleotide sequence ID" value="NZ_AP025592.1"/>
</dbReference>
<dbReference type="PANTHER" id="PTHR43065">
    <property type="entry name" value="SENSOR HISTIDINE KINASE"/>
    <property type="match status" value="1"/>
</dbReference>
<evidence type="ECO:0000256" key="6">
    <source>
        <dbReference type="ARBA" id="ARBA00022741"/>
    </source>
</evidence>
<evidence type="ECO:0000256" key="5">
    <source>
        <dbReference type="ARBA" id="ARBA00022679"/>
    </source>
</evidence>
<dbReference type="Pfam" id="PF02518">
    <property type="entry name" value="HATPase_c"/>
    <property type="match status" value="1"/>
</dbReference>
<dbReference type="SMART" id="SM00388">
    <property type="entry name" value="HisKA"/>
    <property type="match status" value="1"/>
</dbReference>
<keyword evidence="10" id="KW-1133">Transmembrane helix</keyword>
<evidence type="ECO:0000256" key="2">
    <source>
        <dbReference type="ARBA" id="ARBA00004370"/>
    </source>
</evidence>
<dbReference type="InterPro" id="IPR036890">
    <property type="entry name" value="HATPase_C_sf"/>
</dbReference>
<keyword evidence="4" id="KW-0597">Phosphoprotein</keyword>
<dbReference type="EC" id="2.7.13.3" evidence="3"/>
<keyword evidence="8" id="KW-0067">ATP-binding</keyword>
<keyword evidence="5" id="KW-0808">Transferase</keyword>
<dbReference type="PROSITE" id="PS50885">
    <property type="entry name" value="HAMP"/>
    <property type="match status" value="1"/>
</dbReference>
<dbReference type="PANTHER" id="PTHR43065:SF10">
    <property type="entry name" value="PEROXIDE STRESS-ACTIVATED HISTIDINE KINASE MAK3"/>
    <property type="match status" value="1"/>
</dbReference>
<reference evidence="14" key="1">
    <citation type="journal article" date="2022" name="Int. J. Syst. Evol. Microbiol.">
        <title>Anaeromyxobacter oryzae sp. nov., Anaeromyxobacter diazotrophicus sp. nov. and Anaeromyxobacter paludicola sp. nov., isolated from paddy soils.</title>
        <authorList>
            <person name="Itoh H."/>
            <person name="Xu Z."/>
            <person name="Mise K."/>
            <person name="Masuda Y."/>
            <person name="Ushijima N."/>
            <person name="Hayakawa C."/>
            <person name="Shiratori Y."/>
            <person name="Senoo K."/>
        </authorList>
    </citation>
    <scope>NUCLEOTIDE SEQUENCE [LARGE SCALE GENOMIC DNA]</scope>
    <source>
        <strain evidence="14">Red630</strain>
    </source>
</reference>
<evidence type="ECO:0000259" key="12">
    <source>
        <dbReference type="PROSITE" id="PS50885"/>
    </source>
</evidence>
<comment type="subcellular location">
    <subcellularLocation>
        <location evidence="2">Membrane</location>
    </subcellularLocation>
</comment>
<dbReference type="InterPro" id="IPR036097">
    <property type="entry name" value="HisK_dim/P_sf"/>
</dbReference>
<dbReference type="Gene3D" id="3.30.450.290">
    <property type="match status" value="1"/>
</dbReference>
<evidence type="ECO:0000313" key="13">
    <source>
        <dbReference type="EMBL" id="BDG07416.1"/>
    </source>
</evidence>
<dbReference type="Pfam" id="PF00512">
    <property type="entry name" value="HisKA"/>
    <property type="match status" value="1"/>
</dbReference>
<gene>
    <name evidence="13" type="ORF">AMPC_05290</name>
</gene>
<evidence type="ECO:0000256" key="1">
    <source>
        <dbReference type="ARBA" id="ARBA00000085"/>
    </source>
</evidence>
<evidence type="ECO:0000256" key="8">
    <source>
        <dbReference type="ARBA" id="ARBA00022840"/>
    </source>
</evidence>
<keyword evidence="9" id="KW-0902">Two-component regulatory system</keyword>
<dbReference type="Gene3D" id="1.10.287.130">
    <property type="match status" value="1"/>
</dbReference>